<proteinExistence type="predicted"/>
<dbReference type="Proteomes" id="UP000824150">
    <property type="component" value="Unassembled WGS sequence"/>
</dbReference>
<organism evidence="1 2">
    <name type="scientific">Candidatus Anaerobiospirillum merdipullorum</name>
    <dbReference type="NCBI Taxonomy" id="2838450"/>
    <lineage>
        <taxon>Bacteria</taxon>
        <taxon>Pseudomonadati</taxon>
        <taxon>Pseudomonadota</taxon>
        <taxon>Gammaproteobacteria</taxon>
        <taxon>Aeromonadales</taxon>
        <taxon>Succinivibrionaceae</taxon>
        <taxon>Anaerobiospirillum</taxon>
    </lineage>
</organism>
<reference evidence="1" key="2">
    <citation type="submission" date="2021-04" db="EMBL/GenBank/DDBJ databases">
        <authorList>
            <person name="Gilroy R."/>
        </authorList>
    </citation>
    <scope>NUCLEOTIDE SEQUENCE</scope>
    <source>
        <strain evidence="1">687</strain>
    </source>
</reference>
<reference evidence="1" key="1">
    <citation type="journal article" date="2021" name="PeerJ">
        <title>Extensive microbial diversity within the chicken gut microbiome revealed by metagenomics and culture.</title>
        <authorList>
            <person name="Gilroy R."/>
            <person name="Ravi A."/>
            <person name="Getino M."/>
            <person name="Pursley I."/>
            <person name="Horton D.L."/>
            <person name="Alikhan N.F."/>
            <person name="Baker D."/>
            <person name="Gharbi K."/>
            <person name="Hall N."/>
            <person name="Watson M."/>
            <person name="Adriaenssens E.M."/>
            <person name="Foster-Nyarko E."/>
            <person name="Jarju S."/>
            <person name="Secka A."/>
            <person name="Antonio M."/>
            <person name="Oren A."/>
            <person name="Chaudhuri R.R."/>
            <person name="La Ragione R."/>
            <person name="Hildebrand F."/>
            <person name="Pallen M.J."/>
        </authorList>
    </citation>
    <scope>NUCLEOTIDE SEQUENCE</scope>
    <source>
        <strain evidence="1">687</strain>
    </source>
</reference>
<dbReference type="InterPro" id="IPR051698">
    <property type="entry name" value="Transposase_11-like"/>
</dbReference>
<evidence type="ECO:0000313" key="1">
    <source>
        <dbReference type="EMBL" id="MBU3827028.1"/>
    </source>
</evidence>
<dbReference type="AlphaFoldDB" id="A0A9E2NSB7"/>
<dbReference type="PANTHER" id="PTHR30298">
    <property type="entry name" value="H REPEAT-ASSOCIATED PREDICTED TRANSPOSASE"/>
    <property type="match status" value="1"/>
</dbReference>
<name>A0A9E2NSB7_9GAMM</name>
<gene>
    <name evidence="1" type="ORF">IAA31_06015</name>
</gene>
<dbReference type="InterPro" id="IPR047647">
    <property type="entry name" value="ISAs1_transpos"/>
</dbReference>
<comment type="caution">
    <text evidence="1">The sequence shown here is derived from an EMBL/GenBank/DDBJ whole genome shotgun (WGS) entry which is preliminary data.</text>
</comment>
<accession>A0A9E2NSB7</accession>
<dbReference type="PANTHER" id="PTHR30298:SF0">
    <property type="entry name" value="PROTEIN YBFL-RELATED"/>
    <property type="match status" value="1"/>
</dbReference>
<evidence type="ECO:0000313" key="2">
    <source>
        <dbReference type="Proteomes" id="UP000824150"/>
    </source>
</evidence>
<protein>
    <submittedName>
        <fullName evidence="1">ISAs1 family transposase</fullName>
    </submittedName>
</protein>
<dbReference type="NCBIfam" id="NF033564">
    <property type="entry name" value="transpos_ISAs1"/>
    <property type="match status" value="1"/>
</dbReference>
<sequence length="193" mass="22421">MANEIKASFENAELLDDQAIYSESPVELGHGRVENRIVIALPASCIKARILGEWAEDARTIFFARTCSHDKKYNLDKEHIVRYYISSLDFDDPKIAEYGRQVIRMHWACENSLHYVLDVTYGQDMMRAKNRNYVRNAQLLNKIALNTSRVAQEDYRKIDSQISIRRLKRIMFAKVDLTCRYLCKAILNLPSEA</sequence>
<dbReference type="EMBL" id="JAHLFG010000063">
    <property type="protein sequence ID" value="MBU3827028.1"/>
    <property type="molecule type" value="Genomic_DNA"/>
</dbReference>